<dbReference type="EMBL" id="MCFH01000025">
    <property type="protein sequence ID" value="ORX48998.1"/>
    <property type="molecule type" value="Genomic_DNA"/>
</dbReference>
<evidence type="ECO:0000259" key="1">
    <source>
        <dbReference type="PROSITE" id="PS50144"/>
    </source>
</evidence>
<dbReference type="STRING" id="1754191.A0A1Y1V7L0"/>
<dbReference type="Proteomes" id="UP000193719">
    <property type="component" value="Unassembled WGS sequence"/>
</dbReference>
<dbReference type="SMART" id="SM00061">
    <property type="entry name" value="MATH"/>
    <property type="match status" value="1"/>
</dbReference>
<dbReference type="OrthoDB" id="1883087at2759"/>
<dbReference type="PANTHER" id="PTHR46162">
    <property type="entry name" value="TRAF-LIKE FAMILY PROTEIN"/>
    <property type="match status" value="1"/>
</dbReference>
<feature type="domain" description="MATH" evidence="1">
    <location>
        <begin position="20"/>
        <end position="150"/>
    </location>
</feature>
<dbReference type="InterPro" id="IPR002083">
    <property type="entry name" value="MATH/TRAF_dom"/>
</dbReference>
<dbReference type="Gene3D" id="2.60.210.10">
    <property type="entry name" value="Apoptosis, Tumor Necrosis Factor Receptor Associated Protein 2, Chain A"/>
    <property type="match status" value="1"/>
</dbReference>
<gene>
    <name evidence="2" type="ORF">BCR36DRAFT_221608</name>
</gene>
<sequence>LFKKEITCFVDDEDRIVKNDGFYEWEVGKWNRSYGKERSPSFVIGDHRWSLELYRDGDGSENRKYVSVYLVCLNPEFNKEEGTWVNAILYLRNCEENTESFCFDVLEIRNFNRNNRDWGFSRLIKKKALFESKTNKPVIENGKCIVGVYLHIYGKGK</sequence>
<protein>
    <recommendedName>
        <fullName evidence="1">MATH domain-containing protein</fullName>
    </recommendedName>
</protein>
<organism evidence="2 3">
    <name type="scientific">Piromyces finnis</name>
    <dbReference type="NCBI Taxonomy" id="1754191"/>
    <lineage>
        <taxon>Eukaryota</taxon>
        <taxon>Fungi</taxon>
        <taxon>Fungi incertae sedis</taxon>
        <taxon>Chytridiomycota</taxon>
        <taxon>Chytridiomycota incertae sedis</taxon>
        <taxon>Neocallimastigomycetes</taxon>
        <taxon>Neocallimastigales</taxon>
        <taxon>Neocallimastigaceae</taxon>
        <taxon>Piromyces</taxon>
    </lineage>
</organism>
<dbReference type="InterPro" id="IPR008974">
    <property type="entry name" value="TRAF-like"/>
</dbReference>
<keyword evidence="3" id="KW-1185">Reference proteome</keyword>
<comment type="caution">
    <text evidence="2">The sequence shown here is derived from an EMBL/GenBank/DDBJ whole genome shotgun (WGS) entry which is preliminary data.</text>
</comment>
<feature type="non-terminal residue" evidence="2">
    <location>
        <position position="157"/>
    </location>
</feature>
<evidence type="ECO:0000313" key="2">
    <source>
        <dbReference type="EMBL" id="ORX48998.1"/>
    </source>
</evidence>
<reference evidence="2 3" key="1">
    <citation type="submission" date="2016-08" db="EMBL/GenBank/DDBJ databases">
        <title>Genomes of anaerobic fungi encode conserved fungal cellulosomes for biomass hydrolysis.</title>
        <authorList>
            <consortium name="DOE Joint Genome Institute"/>
            <person name="Haitjema C.H."/>
            <person name="Gilmore S.P."/>
            <person name="Henske J.K."/>
            <person name="Solomon K.V."/>
            <person name="De Groot R."/>
            <person name="Kuo A."/>
            <person name="Mondo S.J."/>
            <person name="Salamov A.A."/>
            <person name="Labutti K."/>
            <person name="Zhao Z."/>
            <person name="Chiniquy J."/>
            <person name="Barry K."/>
            <person name="Brewer H.M."/>
            <person name="Purvine S.O."/>
            <person name="Wright A.T."/>
            <person name="Boxma B."/>
            <person name="Van Alen T."/>
            <person name="Hackstein J.H."/>
            <person name="Baker S.E."/>
            <person name="Grigoriev I.V."/>
            <person name="O'Malley M.A."/>
        </authorList>
    </citation>
    <scope>NUCLEOTIDE SEQUENCE [LARGE SCALE GENOMIC DNA]</scope>
    <source>
        <strain evidence="3">finn</strain>
    </source>
</reference>
<evidence type="ECO:0000313" key="3">
    <source>
        <dbReference type="Proteomes" id="UP000193719"/>
    </source>
</evidence>
<dbReference type="PANTHER" id="PTHR46162:SF20">
    <property type="entry name" value="UBIQUITIN CARBOXYL-TERMINAL HYDROLASE 7-LIKE ISOFORM X1"/>
    <property type="match status" value="1"/>
</dbReference>
<accession>A0A1Y1V7L0</accession>
<dbReference type="Pfam" id="PF22486">
    <property type="entry name" value="MATH_2"/>
    <property type="match status" value="1"/>
</dbReference>
<dbReference type="AlphaFoldDB" id="A0A1Y1V7L0"/>
<proteinExistence type="predicted"/>
<name>A0A1Y1V7L0_9FUNG</name>
<reference evidence="2 3" key="2">
    <citation type="submission" date="2016-08" db="EMBL/GenBank/DDBJ databases">
        <title>Pervasive Adenine N6-methylation of Active Genes in Fungi.</title>
        <authorList>
            <consortium name="DOE Joint Genome Institute"/>
            <person name="Mondo S.J."/>
            <person name="Dannebaum R.O."/>
            <person name="Kuo R.C."/>
            <person name="Labutti K."/>
            <person name="Haridas S."/>
            <person name="Kuo A."/>
            <person name="Salamov A."/>
            <person name="Ahrendt S.R."/>
            <person name="Lipzen A."/>
            <person name="Sullivan W."/>
            <person name="Andreopoulos W.B."/>
            <person name="Clum A."/>
            <person name="Lindquist E."/>
            <person name="Daum C."/>
            <person name="Ramamoorthy G.K."/>
            <person name="Gryganskyi A."/>
            <person name="Culley D."/>
            <person name="Magnuson J.K."/>
            <person name="James T.Y."/>
            <person name="O'Malley M.A."/>
            <person name="Stajich J.E."/>
            <person name="Spatafora J.W."/>
            <person name="Visel A."/>
            <person name="Grigoriev I.V."/>
        </authorList>
    </citation>
    <scope>NUCLEOTIDE SEQUENCE [LARGE SCALE GENOMIC DNA]</scope>
    <source>
        <strain evidence="3">finn</strain>
    </source>
</reference>
<dbReference type="PROSITE" id="PS50144">
    <property type="entry name" value="MATH"/>
    <property type="match status" value="1"/>
</dbReference>
<dbReference type="SUPFAM" id="SSF49599">
    <property type="entry name" value="TRAF domain-like"/>
    <property type="match status" value="1"/>
</dbReference>
<feature type="non-terminal residue" evidence="2">
    <location>
        <position position="1"/>
    </location>
</feature>